<accession>A0A848KUG2</accession>
<evidence type="ECO:0000313" key="3">
    <source>
        <dbReference type="EMBL" id="NMO01647.1"/>
    </source>
</evidence>
<dbReference type="EMBL" id="JABBNB010000009">
    <property type="protein sequence ID" value="NMO01647.1"/>
    <property type="molecule type" value="Genomic_DNA"/>
</dbReference>
<keyword evidence="2" id="KW-0472">Membrane</keyword>
<evidence type="ECO:0000256" key="1">
    <source>
        <dbReference type="SAM" id="MobiDB-lite"/>
    </source>
</evidence>
<evidence type="ECO:0000256" key="2">
    <source>
        <dbReference type="SAM" id="Phobius"/>
    </source>
</evidence>
<keyword evidence="2" id="KW-0812">Transmembrane</keyword>
<protein>
    <submittedName>
        <fullName evidence="3">Uncharacterized protein</fullName>
    </submittedName>
</protein>
<keyword evidence="2" id="KW-1133">Transmembrane helix</keyword>
<evidence type="ECO:0000313" key="4">
    <source>
        <dbReference type="Proteomes" id="UP000550729"/>
    </source>
</evidence>
<dbReference type="RefSeq" id="WP_170194159.1">
    <property type="nucleotide sequence ID" value="NZ_JABBNB010000009.1"/>
</dbReference>
<feature type="compositionally biased region" description="Acidic residues" evidence="1">
    <location>
        <begin position="126"/>
        <end position="137"/>
    </location>
</feature>
<proteinExistence type="predicted"/>
<keyword evidence="4" id="KW-1185">Reference proteome</keyword>
<feature type="transmembrane region" description="Helical" evidence="2">
    <location>
        <begin position="6"/>
        <end position="26"/>
    </location>
</feature>
<name>A0A848KUG2_9ACTN</name>
<sequence>MSAVIIAVVALVIAVVVLGGVIWFVLDSRKRVRRFALSTDLIPGRPGRAPHEWTTSTAAEAQLHQRLRYAIADVHQAPGANSTPEVIAARDDLDEAVFDFDDRLIAVGELPDEGAIGSIDSRVVEKDDDDDEAEPERDELADKAVEAIDSEKAIALRALEQRLLVLEGLPKKIWDASPDDAVADLAAVAKVLRAS</sequence>
<comment type="caution">
    <text evidence="3">The sequence shown here is derived from an EMBL/GenBank/DDBJ whole genome shotgun (WGS) entry which is preliminary data.</text>
</comment>
<reference evidence="3 4" key="1">
    <citation type="submission" date="2020-04" db="EMBL/GenBank/DDBJ databases">
        <title>Gordonia sp. nov. TBRC 11910.</title>
        <authorList>
            <person name="Suriyachadkun C."/>
        </authorList>
    </citation>
    <scope>NUCLEOTIDE SEQUENCE [LARGE SCALE GENOMIC DNA]</scope>
    <source>
        <strain evidence="3 4">TBRC 11910</strain>
    </source>
</reference>
<organism evidence="3 4">
    <name type="scientific">Gordonia asplenii</name>
    <dbReference type="NCBI Taxonomy" id="2725283"/>
    <lineage>
        <taxon>Bacteria</taxon>
        <taxon>Bacillati</taxon>
        <taxon>Actinomycetota</taxon>
        <taxon>Actinomycetes</taxon>
        <taxon>Mycobacteriales</taxon>
        <taxon>Gordoniaceae</taxon>
        <taxon>Gordonia</taxon>
    </lineage>
</organism>
<dbReference type="AlphaFoldDB" id="A0A848KUG2"/>
<feature type="region of interest" description="Disordered" evidence="1">
    <location>
        <begin position="118"/>
        <end position="144"/>
    </location>
</feature>
<gene>
    <name evidence="3" type="ORF">HH308_10525</name>
</gene>
<dbReference type="Proteomes" id="UP000550729">
    <property type="component" value="Unassembled WGS sequence"/>
</dbReference>